<dbReference type="GO" id="GO:0005509">
    <property type="term" value="F:calcium ion binding"/>
    <property type="evidence" value="ECO:0007669"/>
    <property type="project" value="InterPro"/>
</dbReference>
<accession>A0AAF0CEY6</accession>
<dbReference type="InterPro" id="IPR050557">
    <property type="entry name" value="RTX_toxin/Mannuronan_C5-epim"/>
</dbReference>
<reference evidence="4" key="1">
    <citation type="submission" date="2023-02" db="EMBL/GenBank/DDBJ databases">
        <title>Genome sequence of Hyphococcus flavus.</title>
        <authorList>
            <person name="Rong J.-C."/>
            <person name="Zhao Q."/>
            <person name="Yi M."/>
            <person name="Wu J.-Y."/>
        </authorList>
    </citation>
    <scope>NUCLEOTIDE SEQUENCE</scope>
    <source>
        <strain evidence="4">MCCC 1K03223</strain>
    </source>
</reference>
<organism evidence="4 5">
    <name type="scientific">Hyphococcus flavus</name>
    <dbReference type="NCBI Taxonomy" id="1866326"/>
    <lineage>
        <taxon>Bacteria</taxon>
        <taxon>Pseudomonadati</taxon>
        <taxon>Pseudomonadota</taxon>
        <taxon>Alphaproteobacteria</taxon>
        <taxon>Parvularculales</taxon>
        <taxon>Parvularculaceae</taxon>
        <taxon>Hyphococcus</taxon>
    </lineage>
</organism>
<dbReference type="Pfam" id="PF00353">
    <property type="entry name" value="HemolysinCabind"/>
    <property type="match status" value="4"/>
</dbReference>
<evidence type="ECO:0000313" key="4">
    <source>
        <dbReference type="EMBL" id="WDI30839.1"/>
    </source>
</evidence>
<dbReference type="InterPro" id="IPR018511">
    <property type="entry name" value="Hemolysin-typ_Ca-bd_CS"/>
</dbReference>
<comment type="subcellular location">
    <subcellularLocation>
        <location evidence="1">Secreted</location>
    </subcellularLocation>
</comment>
<dbReference type="GO" id="GO:0005576">
    <property type="term" value="C:extracellular region"/>
    <property type="evidence" value="ECO:0007669"/>
    <property type="project" value="UniProtKB-SubCell"/>
</dbReference>
<evidence type="ECO:0000256" key="2">
    <source>
        <dbReference type="ARBA" id="ARBA00022525"/>
    </source>
</evidence>
<name>A0AAF0CEY6_9PROT</name>
<keyword evidence="5" id="KW-1185">Reference proteome</keyword>
<keyword evidence="2" id="KW-0964">Secreted</keyword>
<dbReference type="Proteomes" id="UP001214043">
    <property type="component" value="Chromosome"/>
</dbReference>
<evidence type="ECO:0000256" key="1">
    <source>
        <dbReference type="ARBA" id="ARBA00004613"/>
    </source>
</evidence>
<protein>
    <submittedName>
        <fullName evidence="4">Calcium-binding protein</fullName>
    </submittedName>
</protein>
<dbReference type="PROSITE" id="PS00330">
    <property type="entry name" value="HEMOLYSIN_CALCIUM"/>
    <property type="match status" value="2"/>
</dbReference>
<dbReference type="PANTHER" id="PTHR38340">
    <property type="entry name" value="S-LAYER PROTEIN"/>
    <property type="match status" value="1"/>
</dbReference>
<evidence type="ECO:0000313" key="5">
    <source>
        <dbReference type="Proteomes" id="UP001214043"/>
    </source>
</evidence>
<dbReference type="PRINTS" id="PR00313">
    <property type="entry name" value="CABNDNGRPT"/>
</dbReference>
<dbReference type="SUPFAM" id="SSF51120">
    <property type="entry name" value="beta-Roll"/>
    <property type="match status" value="2"/>
</dbReference>
<dbReference type="KEGG" id="hfl:PUV54_12830"/>
<dbReference type="AlphaFoldDB" id="A0AAF0CEY6"/>
<dbReference type="InterPro" id="IPR011049">
    <property type="entry name" value="Serralysin-like_metalloprot_C"/>
</dbReference>
<sequence length="872" mass="89915">MPVQLNTGQQTVYAAPTLIDETDGIGISELAGIIGFNRVPPDHNGAVGQDHVVSVLNHVMQIYDKSGDLLSTQTLDSLFGVVPGAFVLPVDPNILYDPYTDRFVYVSFEVTGIDGSGSNPSNDVIQLNVAVSKTGNPLDGWHVQSIDAKTVVGGENTWSDYPGIAVDGEAIYISANMFQFDPGSDGQVSFAGNRLWIVDKGEGGGGLYDGGAISFTKHDPVAEAGGGAFNATLMPVRYANDSLGGPGVFLASASGASNGVNEILQVFHVTDPLGTPDFSVQQISLGDVSNENAGFLPQATQLGTNIVLGSGDPRINSGGAVWFEGKIYLTFSVSPKFGPNSSQTTTHWVELDATSPAAISLLQQGNIGGEDIAPGTHTFHSSINVNKDGSVLINFSASGPSIYPGAYYAIRGADDPIGEFGPAQTLSPGIDYYFRNRLGEGISSQTTNRWGDFSGVSVDPVDGTTFWFFNQFADTRGSPNAAGQDGRWRVVLGSARPTVQNFQFDANDTNENFYGGLGVDAIQLNALSTNTRVDITENGDGSLNAAFGDTASGTARGYFVEAIVFNGGAGDDTVSVDGAFTPAQLADRAVFASGGGGVDLLTAAALLTDIGVEFYGGDGEDILIGGLGNDFLLGQNDDDAITGADGNDSINGNAGDDSIEGNAGSDVLVGSTGEDTISGSDGVDLIYGGTGNDILSGGNESDYLSGGINNDILDAGDGDDEAAGGANNDSVMGGLGNDTLYGAKRVDTVEGGDGDDIVSGAADNDFLDGGDGNDLLFGGVQNDRITGGAGNDTFLYNAGNDIDLITDFVAGAGTEDVIQLNNFGADFDEFAEVIAAAIDDGTDTTINFGSGNLIILYNVVVADLHEDDFIFG</sequence>
<evidence type="ECO:0000256" key="3">
    <source>
        <dbReference type="SAM" id="MobiDB-lite"/>
    </source>
</evidence>
<dbReference type="PANTHER" id="PTHR38340:SF1">
    <property type="entry name" value="S-LAYER PROTEIN"/>
    <property type="match status" value="1"/>
</dbReference>
<dbReference type="EMBL" id="CP118166">
    <property type="protein sequence ID" value="WDI30839.1"/>
    <property type="molecule type" value="Genomic_DNA"/>
</dbReference>
<dbReference type="InterPro" id="IPR001343">
    <property type="entry name" value="Hemolysn_Ca-bd"/>
</dbReference>
<feature type="region of interest" description="Disordered" evidence="3">
    <location>
        <begin position="643"/>
        <end position="676"/>
    </location>
</feature>
<gene>
    <name evidence="4" type="ORF">PUV54_12830</name>
</gene>
<proteinExistence type="predicted"/>
<dbReference type="RefSeq" id="WP_274492661.1">
    <property type="nucleotide sequence ID" value="NZ_CP118166.1"/>
</dbReference>
<dbReference type="Gene3D" id="2.150.10.10">
    <property type="entry name" value="Serralysin-like metalloprotease, C-terminal"/>
    <property type="match status" value="3"/>
</dbReference>